<dbReference type="PROSITE" id="PS50052">
    <property type="entry name" value="GUANYLATE_KINASE_2"/>
    <property type="match status" value="1"/>
</dbReference>
<dbReference type="InterPro" id="IPR036020">
    <property type="entry name" value="WW_dom_sf"/>
</dbReference>
<dbReference type="PANTHER" id="PTHR10316">
    <property type="entry name" value="MEMBRANE ASSOCIATED GUANYLATE KINASE-RELATED"/>
    <property type="match status" value="1"/>
</dbReference>
<evidence type="ECO:0000256" key="1">
    <source>
        <dbReference type="ARBA" id="ARBA00004202"/>
    </source>
</evidence>
<dbReference type="Gene3D" id="2.20.70.10">
    <property type="match status" value="2"/>
</dbReference>
<dbReference type="SMART" id="SM00228">
    <property type="entry name" value="PDZ"/>
    <property type="match status" value="5"/>
</dbReference>
<feature type="compositionally biased region" description="Polar residues" evidence="13">
    <location>
        <begin position="623"/>
        <end position="633"/>
    </location>
</feature>
<dbReference type="PROSITE" id="PS01159">
    <property type="entry name" value="WW_DOMAIN_1"/>
    <property type="match status" value="2"/>
</dbReference>
<keyword evidence="11" id="KW-0472">Membrane</keyword>
<dbReference type="FunFam" id="3.30.63.10:FF:000003">
    <property type="entry name" value="Membrane-associated guanylate kinase, WW and PDZ domain-containing protein 3 isoform 1"/>
    <property type="match status" value="1"/>
</dbReference>
<dbReference type="GO" id="GO:0005886">
    <property type="term" value="C:plasma membrane"/>
    <property type="evidence" value="ECO:0007669"/>
    <property type="project" value="UniProtKB-SubCell"/>
</dbReference>
<gene>
    <name evidence="17" type="primary">MAGI3</name>
</gene>
<dbReference type="SMART" id="SM00072">
    <property type="entry name" value="GuKc"/>
    <property type="match status" value="1"/>
</dbReference>
<evidence type="ECO:0000256" key="11">
    <source>
        <dbReference type="ARBA" id="ARBA00023136"/>
    </source>
</evidence>
<evidence type="ECO:0000256" key="5">
    <source>
        <dbReference type="ARBA" id="ARBA00022427"/>
    </source>
</evidence>
<feature type="compositionally biased region" description="Basic and acidic residues" evidence="13">
    <location>
        <begin position="203"/>
        <end position="213"/>
    </location>
</feature>
<feature type="domain" description="WW" evidence="14">
    <location>
        <begin position="241"/>
        <end position="274"/>
    </location>
</feature>
<dbReference type="PROSITE" id="PS00856">
    <property type="entry name" value="GUANYLATE_KINASE_1"/>
    <property type="match status" value="1"/>
</dbReference>
<reference evidence="17" key="2">
    <citation type="submission" date="2025-09" db="UniProtKB">
        <authorList>
            <consortium name="Ensembl"/>
        </authorList>
    </citation>
    <scope>IDENTIFICATION</scope>
</reference>
<dbReference type="InterPro" id="IPR008145">
    <property type="entry name" value="GK/Ca_channel_bsu"/>
</dbReference>
<dbReference type="FunFam" id="2.30.42.10:FF:000005">
    <property type="entry name" value="Membrane associated guanylate kinase, WW and PDZ domain containing 1"/>
    <property type="match status" value="1"/>
</dbReference>
<keyword evidence="5" id="KW-0796">Tight junction</keyword>
<evidence type="ECO:0000259" key="16">
    <source>
        <dbReference type="PROSITE" id="PS50106"/>
    </source>
</evidence>
<dbReference type="AlphaFoldDB" id="A0A8D0HBC1"/>
<dbReference type="PROSITE" id="PS50020">
    <property type="entry name" value="WW_DOMAIN_2"/>
    <property type="match status" value="2"/>
</dbReference>
<dbReference type="InterPro" id="IPR001202">
    <property type="entry name" value="WW_dom"/>
</dbReference>
<dbReference type="PROSITE" id="PS50106">
    <property type="entry name" value="PDZ"/>
    <property type="match status" value="5"/>
</dbReference>
<feature type="region of interest" description="Disordered" evidence="13">
    <location>
        <begin position="326"/>
        <end position="346"/>
    </location>
</feature>
<dbReference type="FunFam" id="2.30.42.10:FF:000006">
    <property type="entry name" value="Membrane associated guanylate kinase, WW and PDZ domain containing 1"/>
    <property type="match status" value="1"/>
</dbReference>
<dbReference type="GO" id="GO:0005737">
    <property type="term" value="C:cytoplasm"/>
    <property type="evidence" value="ECO:0007669"/>
    <property type="project" value="TreeGrafter"/>
</dbReference>
<evidence type="ECO:0000256" key="6">
    <source>
        <dbReference type="ARBA" id="ARBA00022475"/>
    </source>
</evidence>
<dbReference type="SMART" id="SM00456">
    <property type="entry name" value="WW"/>
    <property type="match status" value="2"/>
</dbReference>
<dbReference type="FunFam" id="2.30.42.10:FF:000131">
    <property type="entry name" value="membrane-associated guanylate kinase, WW and PDZ domain-containing protein 3 isoform X1"/>
    <property type="match status" value="1"/>
</dbReference>
<dbReference type="Gene3D" id="2.30.42.10">
    <property type="match status" value="5"/>
</dbReference>
<feature type="compositionally biased region" description="Basic residues" evidence="13">
    <location>
        <begin position="1"/>
        <end position="15"/>
    </location>
</feature>
<feature type="domain" description="PDZ" evidence="16">
    <location>
        <begin position="527"/>
        <end position="590"/>
    </location>
</feature>
<dbReference type="FunFam" id="2.20.70.10:FF:000001">
    <property type="entry name" value="Membrane-associated guanylate kinase, WW and PDZ domain-containing protein 1"/>
    <property type="match status" value="1"/>
</dbReference>
<evidence type="ECO:0000256" key="10">
    <source>
        <dbReference type="ARBA" id="ARBA00022949"/>
    </source>
</evidence>
<feature type="domain" description="WW" evidence="14">
    <location>
        <begin position="287"/>
        <end position="320"/>
    </location>
</feature>
<dbReference type="GO" id="GO:0005923">
    <property type="term" value="C:bicellular tight junction"/>
    <property type="evidence" value="ECO:0007669"/>
    <property type="project" value="UniProtKB-SubCell"/>
</dbReference>
<dbReference type="GO" id="GO:0005109">
    <property type="term" value="F:frizzled binding"/>
    <property type="evidence" value="ECO:0007669"/>
    <property type="project" value="Ensembl"/>
</dbReference>
<dbReference type="InterPro" id="IPR008144">
    <property type="entry name" value="Guanylate_kin-like_dom"/>
</dbReference>
<dbReference type="GeneTree" id="ENSGT00940000156496"/>
<evidence type="ECO:0000256" key="12">
    <source>
        <dbReference type="ARBA" id="ARBA00033438"/>
    </source>
</evidence>
<dbReference type="GO" id="GO:0007165">
    <property type="term" value="P:signal transduction"/>
    <property type="evidence" value="ECO:0007669"/>
    <property type="project" value="TreeGrafter"/>
</dbReference>
<dbReference type="PANTHER" id="PTHR10316:SF10">
    <property type="entry name" value="MEMBRANE-ASSOCIATED GUANYLATE KINASE, WW AND PDZ DOMAIN-CONTAINING PROTEIN 3"/>
    <property type="match status" value="1"/>
</dbReference>
<dbReference type="CDD" id="cd06731">
    <property type="entry name" value="PDZ1_MAGI-1_3-like"/>
    <property type="match status" value="1"/>
</dbReference>
<evidence type="ECO:0000256" key="8">
    <source>
        <dbReference type="ARBA" id="ARBA00022741"/>
    </source>
</evidence>
<name>A0A8D0HBC1_SPHPU</name>
<feature type="domain" description="PDZ" evidence="16">
    <location>
        <begin position="358"/>
        <end position="426"/>
    </location>
</feature>
<feature type="compositionally biased region" description="Polar residues" evidence="13">
    <location>
        <begin position="896"/>
        <end position="906"/>
    </location>
</feature>
<reference evidence="17" key="1">
    <citation type="submission" date="2025-08" db="UniProtKB">
        <authorList>
            <consortium name="Ensembl"/>
        </authorList>
    </citation>
    <scope>IDENTIFICATION</scope>
</reference>
<dbReference type="CDD" id="cd06733">
    <property type="entry name" value="PDZ3_MAGI-1_3-like"/>
    <property type="match status" value="1"/>
</dbReference>
<evidence type="ECO:0000313" key="17">
    <source>
        <dbReference type="Ensembl" id="ENSSPUP00000016866.1"/>
    </source>
</evidence>
<feature type="compositionally biased region" description="Acidic residues" evidence="13">
    <location>
        <begin position="184"/>
        <end position="193"/>
    </location>
</feature>
<evidence type="ECO:0000313" key="18">
    <source>
        <dbReference type="Proteomes" id="UP000694392"/>
    </source>
</evidence>
<evidence type="ECO:0000256" key="7">
    <source>
        <dbReference type="ARBA" id="ARBA00022737"/>
    </source>
</evidence>
<dbReference type="Pfam" id="PF00397">
    <property type="entry name" value="WW"/>
    <property type="match status" value="2"/>
</dbReference>
<evidence type="ECO:0000256" key="13">
    <source>
        <dbReference type="SAM" id="MobiDB-lite"/>
    </source>
</evidence>
<dbReference type="InterPro" id="IPR036034">
    <property type="entry name" value="PDZ_sf"/>
</dbReference>
<feature type="region of interest" description="Disordered" evidence="13">
    <location>
        <begin position="890"/>
        <end position="938"/>
    </location>
</feature>
<dbReference type="CDD" id="cd00201">
    <property type="entry name" value="WW"/>
    <property type="match status" value="2"/>
</dbReference>
<evidence type="ECO:0000256" key="9">
    <source>
        <dbReference type="ARBA" id="ARBA00022840"/>
    </source>
</evidence>
<dbReference type="SUPFAM" id="SSF51045">
    <property type="entry name" value="WW domain"/>
    <property type="match status" value="2"/>
</dbReference>
<keyword evidence="6" id="KW-1003">Cell membrane</keyword>
<evidence type="ECO:0000259" key="14">
    <source>
        <dbReference type="PROSITE" id="PS50020"/>
    </source>
</evidence>
<dbReference type="CDD" id="cd06732">
    <property type="entry name" value="PDZ2_MAGI-1_3-like"/>
    <property type="match status" value="1"/>
</dbReference>
<comment type="subcellular location">
    <subcellularLocation>
        <location evidence="2">Cell junction</location>
        <location evidence="2">Tight junction</location>
    </subcellularLocation>
    <subcellularLocation>
        <location evidence="1">Cell membrane</location>
        <topology evidence="1">Peripheral membrane protein</topology>
    </subcellularLocation>
</comment>
<dbReference type="FunFam" id="2.30.42.10:FF:000042">
    <property type="entry name" value="Membrane-associated guanylate kinase, WW and PDZ domain-containing protein 3 isoform 1"/>
    <property type="match status" value="1"/>
</dbReference>
<dbReference type="SUPFAM" id="SSF50156">
    <property type="entry name" value="PDZ domain-like"/>
    <property type="match status" value="5"/>
</dbReference>
<keyword evidence="18" id="KW-1185">Reference proteome</keyword>
<feature type="region of interest" description="Disordered" evidence="13">
    <location>
        <begin position="130"/>
        <end position="227"/>
    </location>
</feature>
<feature type="domain" description="Guanylate kinase-like" evidence="15">
    <location>
        <begin position="62"/>
        <end position="138"/>
    </location>
</feature>
<accession>A0A8D0HBC1</accession>
<feature type="compositionally biased region" description="Pro residues" evidence="13">
    <location>
        <begin position="139"/>
        <end position="150"/>
    </location>
</feature>
<dbReference type="CDD" id="cd06734">
    <property type="entry name" value="PDZ4_MAGI-1_3-like"/>
    <property type="match status" value="1"/>
</dbReference>
<keyword evidence="8" id="KW-0547">Nucleotide-binding</keyword>
<evidence type="ECO:0000256" key="4">
    <source>
        <dbReference type="ARBA" id="ARBA00016171"/>
    </source>
</evidence>
<dbReference type="Gene3D" id="3.30.63.10">
    <property type="entry name" value="Guanylate Kinase phosphate binding domain"/>
    <property type="match status" value="1"/>
</dbReference>
<dbReference type="InterPro" id="IPR020590">
    <property type="entry name" value="Guanylate_kinase_CS"/>
</dbReference>
<dbReference type="Pfam" id="PF00625">
    <property type="entry name" value="Guanylate_kin"/>
    <property type="match status" value="1"/>
</dbReference>
<dbReference type="InterPro" id="IPR001478">
    <property type="entry name" value="PDZ"/>
</dbReference>
<dbReference type="GO" id="GO:0005524">
    <property type="term" value="F:ATP binding"/>
    <property type="evidence" value="ECO:0007669"/>
    <property type="project" value="UniProtKB-KW"/>
</dbReference>
<feature type="region of interest" description="Disordered" evidence="13">
    <location>
        <begin position="609"/>
        <end position="637"/>
    </location>
</feature>
<feature type="domain" description="PDZ" evidence="16">
    <location>
        <begin position="802"/>
        <end position="889"/>
    </location>
</feature>
<feature type="domain" description="PDZ" evidence="16">
    <location>
        <begin position="675"/>
        <end position="757"/>
    </location>
</feature>
<dbReference type="FunFam" id="2.30.42.10:FF:000012">
    <property type="entry name" value="Membrane associated guanylate kinase, WW and PDZ domain containing 1"/>
    <property type="match status" value="1"/>
</dbReference>
<dbReference type="CDD" id="cd06735">
    <property type="entry name" value="PDZ5_MAGI-1_3-like"/>
    <property type="match status" value="1"/>
</dbReference>
<dbReference type="Pfam" id="PF00595">
    <property type="entry name" value="PDZ"/>
    <property type="match status" value="5"/>
</dbReference>
<sequence length="1076" mass="118158">MHPHSLRVRALRHSHGAPPPMNMQHGVGLEGPWGAKFLTLNILTNFPIFFCLIGKVINKDLRHYLSLQFQKGSVDHKLQQVIRDNLYLRTIPCTTRAPRDGEVPGVDYNFIPVEQFKALEESGALLESGTYDGNFYGTPKPPAEPSPFQPDPVDQVLFDNDFDPESQRKRTTSVSKMERMDSSLPEEEEEEEREAVNGSGGTENKERHSDSSDWMKPVPSYNQTSSSMDFRNYLSRDESLEPLPKNWEMAYTDTGMIYFIDHNTKTTTWLDPRLCKKAKDPEDCEDGELPYGWEKIEDPQYGTYYVDHINQKTQFENPVLEAKRRKQLGQTDIGSSKPEPEKSLFTRDPTQLTGALIRTSLKKSTMGFGFTIIGGDRPDEFLQVKNVLKDGPAAQDSKIAPGDVIVDINGSCVLGHTHADVVQMFQLVPVNQYVNMTLCRGYPLPDDNEDPVVDIVTATPIVNGQLMTKGDACVNNPELIPGTVVLDQNGKPGHILVNGRLNGPSMDPNEQRISVASSGGSQSELVTIPLVKGPKGFGFAIADSPTGQKVKMILDSQWCRGLQKGDIIKEICHQNVQNLTHLQVVEVLKQFPVGAEVPLLILRGGPPSPAKTVKVKADKQENSENQEATSDSFPQPMPFPPATVRSASPKLDPSEVYLKSKSIFEDKPPNTKDLDFFLRKQESGFGFRVLGGDGADQSIYIGAIIPLGAAEKDGRLRAADELLCIDGIPVKGKSHKQVLDLMTSAARNGQVLLTVRRKIFFGGMYKHPEEESSSQIPISTQNGSPRLNRVEVTSRQSPEAYDVILQRKENEGFGFVILTSKNKPPPGVIPHKIGRVIEGSPADRCGKLKVGDRISAVNGQSIIELSHDNIVQLIKDAGNTVTLTVIAEEEHRGPPSGTNSAKQSPAPQHKPMGSTAASTATTDRGIAEADPGKEQSSNYRLSWPEHKHLSQTDTGVISMVGSRHSQSLGCYPVELERGPRGFGFSLRGGKEYNMGLFILRLAEDGPAIKDGRIHVGDQIVEINGEPTQGITHTRAIELIQAGGNKVLLLLRPGTGLIPDHGLAPSSLCSYVKPEQH</sequence>
<keyword evidence="9" id="KW-0067">ATP-binding</keyword>
<feature type="domain" description="PDZ" evidence="16">
    <location>
        <begin position="972"/>
        <end position="1054"/>
    </location>
</feature>
<evidence type="ECO:0000256" key="2">
    <source>
        <dbReference type="ARBA" id="ARBA00004435"/>
    </source>
</evidence>
<feature type="region of interest" description="Disordered" evidence="13">
    <location>
        <begin position="1"/>
        <end position="20"/>
    </location>
</feature>
<dbReference type="OMA" id="PEAKYQG"/>
<dbReference type="Ensembl" id="ENSSPUT00000017966.1">
    <property type="protein sequence ID" value="ENSSPUP00000016866.1"/>
    <property type="gene ID" value="ENSSPUG00000013025.1"/>
</dbReference>
<evidence type="ECO:0000256" key="3">
    <source>
        <dbReference type="ARBA" id="ARBA00007014"/>
    </source>
</evidence>
<organism evidence="17 18">
    <name type="scientific">Sphenodon punctatus</name>
    <name type="common">Tuatara</name>
    <name type="synonym">Hatteria punctata</name>
    <dbReference type="NCBI Taxonomy" id="8508"/>
    <lineage>
        <taxon>Eukaryota</taxon>
        <taxon>Metazoa</taxon>
        <taxon>Chordata</taxon>
        <taxon>Craniata</taxon>
        <taxon>Vertebrata</taxon>
        <taxon>Euteleostomi</taxon>
        <taxon>Lepidosauria</taxon>
        <taxon>Sphenodontia</taxon>
        <taxon>Sphenodontidae</taxon>
        <taxon>Sphenodon</taxon>
    </lineage>
</organism>
<keyword evidence="7" id="KW-0677">Repeat</keyword>
<comment type="similarity">
    <text evidence="3">Belongs to the MAGUK family.</text>
</comment>
<keyword evidence="10" id="KW-0965">Cell junction</keyword>
<dbReference type="InterPro" id="IPR027417">
    <property type="entry name" value="P-loop_NTPase"/>
</dbReference>
<dbReference type="FunFam" id="2.20.70.10:FF:000002">
    <property type="entry name" value="Membrane-associated guanylate kinase, WW and PDZ domain-containing protein 3 isoform 1"/>
    <property type="match status" value="1"/>
</dbReference>
<evidence type="ECO:0000259" key="15">
    <source>
        <dbReference type="PROSITE" id="PS50052"/>
    </source>
</evidence>
<dbReference type="Proteomes" id="UP000694392">
    <property type="component" value="Unplaced"/>
</dbReference>
<dbReference type="SUPFAM" id="SSF52540">
    <property type="entry name" value="P-loop containing nucleoside triphosphate hydrolases"/>
    <property type="match status" value="1"/>
</dbReference>
<proteinExistence type="inferred from homology"/>
<protein>
    <recommendedName>
        <fullName evidence="4">Membrane-associated guanylate kinase, WW and PDZ domain-containing protein 3</fullName>
    </recommendedName>
    <alternativeName>
        <fullName evidence="12">Membrane-associated guanylate kinase inverted 3</fullName>
    </alternativeName>
</protein>